<protein>
    <submittedName>
        <fullName evidence="4">Uncharacterized protein</fullName>
    </submittedName>
</protein>
<proteinExistence type="predicted"/>
<keyword evidence="3" id="KW-0472">Membrane</keyword>
<evidence type="ECO:0000313" key="5">
    <source>
        <dbReference type="Proteomes" id="UP000295781"/>
    </source>
</evidence>
<feature type="transmembrane region" description="Helical" evidence="3">
    <location>
        <begin position="68"/>
        <end position="88"/>
    </location>
</feature>
<evidence type="ECO:0000313" key="4">
    <source>
        <dbReference type="EMBL" id="AUX19616.1"/>
    </source>
</evidence>
<feature type="region of interest" description="Disordered" evidence="2">
    <location>
        <begin position="166"/>
        <end position="192"/>
    </location>
</feature>
<evidence type="ECO:0000256" key="1">
    <source>
        <dbReference type="SAM" id="Coils"/>
    </source>
</evidence>
<dbReference type="EMBL" id="CP012670">
    <property type="protein sequence ID" value="AUX19616.1"/>
    <property type="molecule type" value="Genomic_DNA"/>
</dbReference>
<evidence type="ECO:0000256" key="2">
    <source>
        <dbReference type="SAM" id="MobiDB-lite"/>
    </source>
</evidence>
<reference evidence="4 5" key="1">
    <citation type="submission" date="2015-09" db="EMBL/GenBank/DDBJ databases">
        <title>Sorangium comparison.</title>
        <authorList>
            <person name="Zaburannyi N."/>
            <person name="Bunk B."/>
            <person name="Overmann J."/>
            <person name="Mueller R."/>
        </authorList>
    </citation>
    <scope>NUCLEOTIDE SEQUENCE [LARGE SCALE GENOMIC DNA]</scope>
    <source>
        <strain evidence="4 5">So ceGT47</strain>
    </source>
</reference>
<sequence>MSNRQDSPGALSFQPAAGLHGRPIAPVAAPSSIAPMAASVPPAASAGDLDRELAALAQSVRQKRRNRLVAGVSLIAAALMAGAVTVFAGKVREAEAGQAEAVAARIAEQDRIAQLNLQLEDRDRKIAALTAQLETARSDAEKAQKIVLAYKAAEAALAAAEEDEGGTAAGARSAKGSPKAAAARRGRAAAPGKAARGVRLAAAKKGAKCECKQGDPLCGCL</sequence>
<dbReference type="OrthoDB" id="9988672at2"/>
<gene>
    <name evidence="4" type="ORF">SOCEGT47_000680</name>
</gene>
<keyword evidence="3" id="KW-0812">Transmembrane</keyword>
<accession>A0A4P2PT31</accession>
<feature type="compositionally biased region" description="Low complexity" evidence="2">
    <location>
        <begin position="169"/>
        <end position="181"/>
    </location>
</feature>
<dbReference type="RefSeq" id="WP_129344215.1">
    <property type="nucleotide sequence ID" value="NZ_CP012670.1"/>
</dbReference>
<dbReference type="Proteomes" id="UP000295781">
    <property type="component" value="Chromosome"/>
</dbReference>
<organism evidence="4 5">
    <name type="scientific">Sorangium cellulosum</name>
    <name type="common">Polyangium cellulosum</name>
    <dbReference type="NCBI Taxonomy" id="56"/>
    <lineage>
        <taxon>Bacteria</taxon>
        <taxon>Pseudomonadati</taxon>
        <taxon>Myxococcota</taxon>
        <taxon>Polyangia</taxon>
        <taxon>Polyangiales</taxon>
        <taxon>Polyangiaceae</taxon>
        <taxon>Sorangium</taxon>
    </lineage>
</organism>
<feature type="coiled-coil region" evidence="1">
    <location>
        <begin position="112"/>
        <end position="163"/>
    </location>
</feature>
<keyword evidence="1" id="KW-0175">Coiled coil</keyword>
<evidence type="ECO:0000256" key="3">
    <source>
        <dbReference type="SAM" id="Phobius"/>
    </source>
</evidence>
<keyword evidence="3" id="KW-1133">Transmembrane helix</keyword>
<name>A0A4P2PT31_SORCE</name>
<dbReference type="AlphaFoldDB" id="A0A4P2PT31"/>